<dbReference type="InterPro" id="IPR036485">
    <property type="entry name" value="Glu_synth_asu_C_sf"/>
</dbReference>
<proteinExistence type="predicted"/>
<evidence type="ECO:0000313" key="2">
    <source>
        <dbReference type="EMBL" id="WAC03904.1"/>
    </source>
</evidence>
<dbReference type="EMBL" id="CP113088">
    <property type="protein sequence ID" value="WAC03904.1"/>
    <property type="molecule type" value="Genomic_DNA"/>
</dbReference>
<dbReference type="SUPFAM" id="SSF69336">
    <property type="entry name" value="Alpha subunit of glutamate synthase, C-terminal domain"/>
    <property type="match status" value="1"/>
</dbReference>
<accession>A0A9E8SFX6</accession>
<dbReference type="PANTHER" id="PTHR43100:SF1">
    <property type="entry name" value="GLUTAMATE SYNTHASE [NADPH] SMALL CHAIN"/>
    <property type="match status" value="1"/>
</dbReference>
<reference evidence="2" key="1">
    <citation type="submission" date="2022-11" db="EMBL/GenBank/DDBJ databases">
        <title>Lacinutrix neustonica HL-RS19T sp. nov., isolated from the surface microlayer sample of brackish Lake Shihwa.</title>
        <authorList>
            <person name="Choi J.Y."/>
            <person name="Hwang C.Y."/>
        </authorList>
    </citation>
    <scope>NUCLEOTIDE SEQUENCE</scope>
    <source>
        <strain evidence="2">HL-RS19</strain>
    </source>
</reference>
<keyword evidence="3" id="KW-1185">Reference proteome</keyword>
<dbReference type="Pfam" id="PF01493">
    <property type="entry name" value="GXGXG"/>
    <property type="match status" value="1"/>
</dbReference>
<gene>
    <name evidence="2" type="ORF">N7U66_16160</name>
</gene>
<dbReference type="InterPro" id="IPR002489">
    <property type="entry name" value="Glu_synth_asu_C"/>
</dbReference>
<protein>
    <recommendedName>
        <fullName evidence="1">Glutamate synthase alpha subunit C-terminal domain-containing protein</fullName>
    </recommendedName>
</protein>
<evidence type="ECO:0000259" key="1">
    <source>
        <dbReference type="Pfam" id="PF01493"/>
    </source>
</evidence>
<name>A0A9E8SFX6_9FLAO</name>
<dbReference type="Proteomes" id="UP001164705">
    <property type="component" value="Chromosome"/>
</dbReference>
<dbReference type="AlphaFoldDB" id="A0A9E8SFX6"/>
<feature type="domain" description="Glutamate synthase alpha subunit C-terminal" evidence="1">
    <location>
        <begin position="1"/>
        <end position="79"/>
    </location>
</feature>
<dbReference type="PANTHER" id="PTHR43100">
    <property type="entry name" value="GLUTAMATE SYNTHASE [NADPH] SMALL CHAIN"/>
    <property type="match status" value="1"/>
</dbReference>
<dbReference type="InterPro" id="IPR051394">
    <property type="entry name" value="Glutamate_Synthase"/>
</dbReference>
<dbReference type="GO" id="GO:0016491">
    <property type="term" value="F:oxidoreductase activity"/>
    <property type="evidence" value="ECO:0007669"/>
    <property type="project" value="InterPro"/>
</dbReference>
<dbReference type="KEGG" id="lnu:N7U66_16160"/>
<sequence length="82" mass="8556">MDRAFGAIISNEISKIYGAQGLPDNTLKVNFTGSAGQSFAAFATKGLNLVINGNTNDYLGKGLSGAKVAVKVPEEATIVPRR</sequence>
<dbReference type="Gene3D" id="2.160.20.60">
    <property type="entry name" value="Glutamate synthase, alpha subunit, C-terminal domain"/>
    <property type="match status" value="1"/>
</dbReference>
<evidence type="ECO:0000313" key="3">
    <source>
        <dbReference type="Proteomes" id="UP001164705"/>
    </source>
</evidence>
<dbReference type="RefSeq" id="WP_267678544.1">
    <property type="nucleotide sequence ID" value="NZ_CP113088.1"/>
</dbReference>
<organism evidence="2 3">
    <name type="scientific">Lacinutrix neustonica</name>
    <dbReference type="NCBI Taxonomy" id="2980107"/>
    <lineage>
        <taxon>Bacteria</taxon>
        <taxon>Pseudomonadati</taxon>
        <taxon>Bacteroidota</taxon>
        <taxon>Flavobacteriia</taxon>
        <taxon>Flavobacteriales</taxon>
        <taxon>Flavobacteriaceae</taxon>
        <taxon>Lacinutrix</taxon>
    </lineage>
</organism>